<name>A0A448DN69_PSEFL</name>
<dbReference type="EC" id="6.3.5.-" evidence="3"/>
<dbReference type="InterPro" id="IPR036928">
    <property type="entry name" value="AS_sf"/>
</dbReference>
<evidence type="ECO:0000313" key="4">
    <source>
        <dbReference type="Proteomes" id="UP000281909"/>
    </source>
</evidence>
<dbReference type="RefSeq" id="WP_126359925.1">
    <property type="nucleotide sequence ID" value="NZ_LR134318.1"/>
</dbReference>
<dbReference type="PANTHER" id="PTHR42678:SF34">
    <property type="entry name" value="OS04G0183300 PROTEIN"/>
    <property type="match status" value="1"/>
</dbReference>
<dbReference type="GO" id="GO:0016874">
    <property type="term" value="F:ligase activity"/>
    <property type="evidence" value="ECO:0007669"/>
    <property type="project" value="UniProtKB-KW"/>
</dbReference>
<feature type="domain" description="Amidase" evidence="2">
    <location>
        <begin position="47"/>
        <end position="505"/>
    </location>
</feature>
<dbReference type="PANTHER" id="PTHR42678">
    <property type="entry name" value="AMIDASE"/>
    <property type="match status" value="1"/>
</dbReference>
<reference evidence="3 4" key="1">
    <citation type="submission" date="2018-12" db="EMBL/GenBank/DDBJ databases">
        <authorList>
            <consortium name="Pathogen Informatics"/>
        </authorList>
    </citation>
    <scope>NUCLEOTIDE SEQUENCE [LARGE SCALE GENOMIC DNA]</scope>
    <source>
        <strain evidence="3 4">NCTC9428</strain>
    </source>
</reference>
<gene>
    <name evidence="3" type="primary">gatA_1</name>
    <name evidence="3" type="ORF">NCTC9428_00731</name>
</gene>
<keyword evidence="1" id="KW-0732">Signal</keyword>
<feature type="signal peptide" evidence="1">
    <location>
        <begin position="1"/>
        <end position="21"/>
    </location>
</feature>
<accession>A0A448DN69</accession>
<proteinExistence type="predicted"/>
<dbReference type="AlphaFoldDB" id="A0A448DN69"/>
<feature type="chain" id="PRO_5019236947" evidence="1">
    <location>
        <begin position="22"/>
        <end position="514"/>
    </location>
</feature>
<dbReference type="EMBL" id="LR134318">
    <property type="protein sequence ID" value="VEF08277.1"/>
    <property type="molecule type" value="Genomic_DNA"/>
</dbReference>
<keyword evidence="3" id="KW-0436">Ligase</keyword>
<organism evidence="3 4">
    <name type="scientific">Pseudomonas fluorescens</name>
    <dbReference type="NCBI Taxonomy" id="294"/>
    <lineage>
        <taxon>Bacteria</taxon>
        <taxon>Pseudomonadati</taxon>
        <taxon>Pseudomonadota</taxon>
        <taxon>Gammaproteobacteria</taxon>
        <taxon>Pseudomonadales</taxon>
        <taxon>Pseudomonadaceae</taxon>
        <taxon>Pseudomonas</taxon>
    </lineage>
</organism>
<sequence length="514" mass="54334">MQLNKRFMAWSFLLLAASAQADDGINRMTLTEMRHALDSGALSSEHLVRHYLENIQANNHQGQNINALITINEQAIDQARKWDAQRAKNPKTKYAPLAGIPFVVKDNFDTAAMVTSGGSYLLRSSVPSQDAFAVKKLIDGQAILLGKANLSELAASFGWFGYSSFGGQTLNPRNTKRDASGSSSGSAAAVAAAFAPFALGSDTSGSVRAPASVTGTVGFRPSLGLISRSGIIPLSLSFDTAGVITNSVADQAIVLDAIKGQDSNDAATLNLSAANIHFETALNRASLLGKSIGVITNFKGANPEVDAVYAAAQKTLRKRGARVVSIVLPKSFETLWSDVLGPVGESEFKPQFERYLATLSPNQPRTLAQFLDLAKRNQAENGAHGMNPARLAGLEAVANTASTDSPLYISILTKKIPQLRAQLMEIMKANRVESLFFATINCPASVVHGVTDDSYVCAAGDTYASSYIASATGFPEVTVPAGVIKGNLPVGVSFLGGYGEDAKVLGFGYGFFGR</sequence>
<evidence type="ECO:0000313" key="3">
    <source>
        <dbReference type="EMBL" id="VEF08277.1"/>
    </source>
</evidence>
<evidence type="ECO:0000259" key="2">
    <source>
        <dbReference type="Pfam" id="PF01425"/>
    </source>
</evidence>
<dbReference type="InterPro" id="IPR023631">
    <property type="entry name" value="Amidase_dom"/>
</dbReference>
<dbReference type="SUPFAM" id="SSF75304">
    <property type="entry name" value="Amidase signature (AS) enzymes"/>
    <property type="match status" value="1"/>
</dbReference>
<dbReference type="Proteomes" id="UP000281909">
    <property type="component" value="Chromosome"/>
</dbReference>
<dbReference type="OrthoDB" id="8872210at2"/>
<protein>
    <submittedName>
        <fullName evidence="3">Amidase family protein</fullName>
        <ecNumber evidence="3">6.3.5.-</ecNumber>
    </submittedName>
</protein>
<evidence type="ECO:0000256" key="1">
    <source>
        <dbReference type="SAM" id="SignalP"/>
    </source>
</evidence>
<dbReference type="Pfam" id="PF01425">
    <property type="entry name" value="Amidase"/>
    <property type="match status" value="1"/>
</dbReference>
<dbReference type="Gene3D" id="3.90.1300.10">
    <property type="entry name" value="Amidase signature (AS) domain"/>
    <property type="match status" value="1"/>
</dbReference>